<reference evidence="2 3" key="1">
    <citation type="submission" date="2015-10" db="EMBL/GenBank/DDBJ databases">
        <title>Full genome of DAOMC 229536 Phialocephala scopiformis, a fungal endophyte of spruce producing the potent anti-insectan compound rugulosin.</title>
        <authorList>
            <consortium name="DOE Joint Genome Institute"/>
            <person name="Walker A.K."/>
            <person name="Frasz S.L."/>
            <person name="Seifert K.A."/>
            <person name="Miller J.D."/>
            <person name="Mondo S.J."/>
            <person name="Labutti K."/>
            <person name="Lipzen A."/>
            <person name="Dockter R."/>
            <person name="Kennedy M."/>
            <person name="Grigoriev I.V."/>
            <person name="Spatafora J.W."/>
        </authorList>
    </citation>
    <scope>NUCLEOTIDE SEQUENCE [LARGE SCALE GENOMIC DNA]</scope>
    <source>
        <strain evidence="2 3">CBS 120377</strain>
    </source>
</reference>
<dbReference type="Proteomes" id="UP000070700">
    <property type="component" value="Unassembled WGS sequence"/>
</dbReference>
<evidence type="ECO:0000313" key="2">
    <source>
        <dbReference type="EMBL" id="KUJ13078.1"/>
    </source>
</evidence>
<dbReference type="AlphaFoldDB" id="A0A194WYN9"/>
<feature type="compositionally biased region" description="Low complexity" evidence="1">
    <location>
        <begin position="120"/>
        <end position="129"/>
    </location>
</feature>
<protein>
    <submittedName>
        <fullName evidence="2">Uncharacterized protein</fullName>
    </submittedName>
</protein>
<dbReference type="RefSeq" id="XP_018067433.1">
    <property type="nucleotide sequence ID" value="XM_018205785.1"/>
</dbReference>
<organism evidence="2 3">
    <name type="scientific">Mollisia scopiformis</name>
    <name type="common">Conifer needle endophyte fungus</name>
    <name type="synonym">Phialocephala scopiformis</name>
    <dbReference type="NCBI Taxonomy" id="149040"/>
    <lineage>
        <taxon>Eukaryota</taxon>
        <taxon>Fungi</taxon>
        <taxon>Dikarya</taxon>
        <taxon>Ascomycota</taxon>
        <taxon>Pezizomycotina</taxon>
        <taxon>Leotiomycetes</taxon>
        <taxon>Helotiales</taxon>
        <taxon>Mollisiaceae</taxon>
        <taxon>Mollisia</taxon>
    </lineage>
</organism>
<dbReference type="KEGG" id="psco:LY89DRAFT_200632"/>
<accession>A0A194WYN9</accession>
<proteinExistence type="predicted"/>
<sequence>MVSSRSDQMLRILPNQSTNRSGWMTFRGTRDLPRFEASRLPHFGQGRPISSDLCGIPRKKILPASGRTTFLILPSIAQVFVPFRIHQSTTPIEQKIFRERAKLALLPKLFSDYYYGPSPSRPTEMSSSSGTPSTLEQETILPPSGTQSSCKHIRPNADRSSLRAQQILLNGT</sequence>
<keyword evidence="3" id="KW-1185">Reference proteome</keyword>
<gene>
    <name evidence="2" type="ORF">LY89DRAFT_200632</name>
</gene>
<dbReference type="GeneID" id="28815511"/>
<feature type="region of interest" description="Disordered" evidence="1">
    <location>
        <begin position="120"/>
        <end position="161"/>
    </location>
</feature>
<name>A0A194WYN9_MOLSC</name>
<evidence type="ECO:0000256" key="1">
    <source>
        <dbReference type="SAM" id="MobiDB-lite"/>
    </source>
</evidence>
<dbReference type="InParanoid" id="A0A194WYN9"/>
<evidence type="ECO:0000313" key="3">
    <source>
        <dbReference type="Proteomes" id="UP000070700"/>
    </source>
</evidence>
<dbReference type="EMBL" id="KQ947423">
    <property type="protein sequence ID" value="KUJ13078.1"/>
    <property type="molecule type" value="Genomic_DNA"/>
</dbReference>